<reference evidence="9" key="1">
    <citation type="submission" date="2016-10" db="EMBL/GenBank/DDBJ databases">
        <authorList>
            <person name="Varghese N."/>
            <person name="Submissions S."/>
        </authorList>
    </citation>
    <scope>NUCLEOTIDE SEQUENCE [LARGE SCALE GENOMIC DNA]</scope>
    <source>
        <strain evidence="9">DSM 19083</strain>
    </source>
</reference>
<evidence type="ECO:0000313" key="9">
    <source>
        <dbReference type="Proteomes" id="UP000198520"/>
    </source>
</evidence>
<evidence type="ECO:0000256" key="4">
    <source>
        <dbReference type="ARBA" id="ARBA00023015"/>
    </source>
</evidence>
<dbReference type="STRING" id="285351.SAMN04488035_1267"/>
<dbReference type="GO" id="GO:0005829">
    <property type="term" value="C:cytosol"/>
    <property type="evidence" value="ECO:0007669"/>
    <property type="project" value="TreeGrafter"/>
</dbReference>
<evidence type="ECO:0000313" key="8">
    <source>
        <dbReference type="EMBL" id="SFF03428.1"/>
    </source>
</evidence>
<dbReference type="InterPro" id="IPR011605">
    <property type="entry name" value="NusB_fam"/>
</dbReference>
<dbReference type="RefSeq" id="WP_093376264.1">
    <property type="nucleotide sequence ID" value="NZ_BNAN01000002.1"/>
</dbReference>
<feature type="domain" description="NusB/RsmB/TIM44" evidence="7">
    <location>
        <begin position="6"/>
        <end position="130"/>
    </location>
</feature>
<sequence>MGARTKARKRALDVLFEAEQRAVDPAVLLADRIAQPGTETALPQYSVDIVEGVLGRRDRIDEVLETYSHGWTLARMPAVDRALLRIATWEILFNDEVPDPVAIDEAVELATGLSTDESPSFINGLLARILDLKPTLLG</sequence>
<dbReference type="InterPro" id="IPR006027">
    <property type="entry name" value="NusB_RsmB_TIM44"/>
</dbReference>
<dbReference type="GO" id="GO:0006353">
    <property type="term" value="P:DNA-templated transcription termination"/>
    <property type="evidence" value="ECO:0007669"/>
    <property type="project" value="UniProtKB-UniRule"/>
</dbReference>
<dbReference type="HAMAP" id="MF_00073">
    <property type="entry name" value="NusB"/>
    <property type="match status" value="1"/>
</dbReference>
<evidence type="ECO:0000259" key="7">
    <source>
        <dbReference type="Pfam" id="PF01029"/>
    </source>
</evidence>
<gene>
    <name evidence="6" type="primary">nusB</name>
    <name evidence="8" type="ORF">SAMN04488035_1267</name>
</gene>
<comment type="similarity">
    <text evidence="1 6">Belongs to the NusB family.</text>
</comment>
<dbReference type="SUPFAM" id="SSF48013">
    <property type="entry name" value="NusB-like"/>
    <property type="match status" value="1"/>
</dbReference>
<evidence type="ECO:0000256" key="5">
    <source>
        <dbReference type="ARBA" id="ARBA00023163"/>
    </source>
</evidence>
<dbReference type="PANTHER" id="PTHR11078:SF3">
    <property type="entry name" value="ANTITERMINATION NUSB DOMAIN-CONTAINING PROTEIN"/>
    <property type="match status" value="1"/>
</dbReference>
<protein>
    <recommendedName>
        <fullName evidence="6">Transcription antitermination protein NusB</fullName>
    </recommendedName>
    <alternativeName>
        <fullName evidence="6">Antitermination factor NusB</fullName>
    </alternativeName>
</protein>
<organism evidence="8 9">
    <name type="scientific">Flavimobilis marinus</name>
    <dbReference type="NCBI Taxonomy" id="285351"/>
    <lineage>
        <taxon>Bacteria</taxon>
        <taxon>Bacillati</taxon>
        <taxon>Actinomycetota</taxon>
        <taxon>Actinomycetes</taxon>
        <taxon>Micrococcales</taxon>
        <taxon>Jonesiaceae</taxon>
        <taxon>Flavimobilis</taxon>
    </lineage>
</organism>
<dbReference type="EMBL" id="FONZ01000002">
    <property type="protein sequence ID" value="SFF03428.1"/>
    <property type="molecule type" value="Genomic_DNA"/>
</dbReference>
<accession>A0A1I2FFA0</accession>
<evidence type="ECO:0000256" key="1">
    <source>
        <dbReference type="ARBA" id="ARBA00005952"/>
    </source>
</evidence>
<proteinExistence type="inferred from homology"/>
<dbReference type="GO" id="GO:0003723">
    <property type="term" value="F:RNA binding"/>
    <property type="evidence" value="ECO:0007669"/>
    <property type="project" value="UniProtKB-UniRule"/>
</dbReference>
<dbReference type="Pfam" id="PF01029">
    <property type="entry name" value="NusB"/>
    <property type="match status" value="1"/>
</dbReference>
<evidence type="ECO:0000256" key="6">
    <source>
        <dbReference type="HAMAP-Rule" id="MF_00073"/>
    </source>
</evidence>
<keyword evidence="5 6" id="KW-0804">Transcription</keyword>
<evidence type="ECO:0000256" key="3">
    <source>
        <dbReference type="ARBA" id="ARBA00022884"/>
    </source>
</evidence>
<dbReference type="NCBIfam" id="TIGR01951">
    <property type="entry name" value="nusB"/>
    <property type="match status" value="1"/>
</dbReference>
<dbReference type="Gene3D" id="1.10.940.10">
    <property type="entry name" value="NusB-like"/>
    <property type="match status" value="1"/>
</dbReference>
<keyword evidence="9" id="KW-1185">Reference proteome</keyword>
<dbReference type="Proteomes" id="UP000198520">
    <property type="component" value="Unassembled WGS sequence"/>
</dbReference>
<keyword evidence="3 6" id="KW-0694">RNA-binding</keyword>
<dbReference type="InterPro" id="IPR035926">
    <property type="entry name" value="NusB-like_sf"/>
</dbReference>
<comment type="function">
    <text evidence="6">Involved in transcription antitermination. Required for transcription of ribosomal RNA (rRNA) genes. Binds specifically to the boxA antiterminator sequence of the ribosomal RNA (rrn) operons.</text>
</comment>
<dbReference type="GO" id="GO:0031564">
    <property type="term" value="P:transcription antitermination"/>
    <property type="evidence" value="ECO:0007669"/>
    <property type="project" value="UniProtKB-KW"/>
</dbReference>
<name>A0A1I2FFA0_9MICO</name>
<dbReference type="AlphaFoldDB" id="A0A1I2FFA0"/>
<evidence type="ECO:0000256" key="2">
    <source>
        <dbReference type="ARBA" id="ARBA00022814"/>
    </source>
</evidence>
<dbReference type="PANTHER" id="PTHR11078">
    <property type="entry name" value="N UTILIZATION SUBSTANCE PROTEIN B-RELATED"/>
    <property type="match status" value="1"/>
</dbReference>
<keyword evidence="2 6" id="KW-0889">Transcription antitermination</keyword>
<keyword evidence="4 6" id="KW-0805">Transcription regulation</keyword>
<dbReference type="OrthoDB" id="3528057at2"/>